<protein>
    <recommendedName>
        <fullName evidence="9">UDP-galactose transporter homolog 1</fullName>
    </recommendedName>
</protein>
<evidence type="ECO:0000313" key="13">
    <source>
        <dbReference type="Proteomes" id="UP000504638"/>
    </source>
</evidence>
<dbReference type="PANTHER" id="PTHR10778:SF10">
    <property type="entry name" value="SOLUTE CARRIER FAMILY 35 MEMBER B1"/>
    <property type="match status" value="1"/>
</dbReference>
<dbReference type="GeneID" id="54422258"/>
<dbReference type="Proteomes" id="UP000504638">
    <property type="component" value="Unplaced"/>
</dbReference>
<dbReference type="GO" id="GO:0005460">
    <property type="term" value="F:UDP-glucose transmembrane transporter activity"/>
    <property type="evidence" value="ECO:0007669"/>
    <property type="project" value="TreeGrafter"/>
</dbReference>
<dbReference type="GO" id="GO:0005789">
    <property type="term" value="C:endoplasmic reticulum membrane"/>
    <property type="evidence" value="ECO:0007669"/>
    <property type="project" value="UniProtKB-SubCell"/>
</dbReference>
<dbReference type="InterPro" id="IPR037185">
    <property type="entry name" value="EmrE-like"/>
</dbReference>
<name>A0A6G1GE91_9PEZI</name>
<comment type="subcellular location">
    <subcellularLocation>
        <location evidence="1">Endoplasmic reticulum membrane</location>
        <topology evidence="1">Multi-pass membrane protein</topology>
    </subcellularLocation>
</comment>
<keyword evidence="8 11" id="KW-0472">Membrane</keyword>
<keyword evidence="4" id="KW-0762">Sugar transport</keyword>
<gene>
    <name evidence="12 14" type="ORF">P152DRAFT_478966</name>
</gene>
<sequence>MARQKPKTPLRREPSDLYNQTYGKIHHDASNGHTVRPATPVEKKSIQRAEPTEESSSPGLTELVICVGGIYGAFLTWALLQERITTKSYGPSDKPERFQYSILLLTIQALFAAIAGKLYFNITSSRSSRPAIFPRASILPPLALVSLTSSLAAPFGYASLNYIDYITFILAKSCKLLPVMALHVTFFRRRYPLYKYLVVFAVTAGVAVFTVHHPSTAAKAAKRSAAQKDVEMPSFVPEGLVSWFTASTGIGGAAAWGLLLLSINLLFDGITNSTQDHIFTAHAPYSGPQMMVAQNTIASLINVAYLALAPTISRTPVGAYLGLSSVAANELWDGLAFLQRHPEARLDVLGFAICGAVGQVFIFRTLSRFSSLLLVTVTVTRKMLTMVLSVIWFGHKISGMQWFGVGLVFGGVGAEAVIQKREKSKKAMEKKKREKSQ</sequence>
<dbReference type="EMBL" id="ML975150">
    <property type="protein sequence ID" value="KAF1816425.1"/>
    <property type="molecule type" value="Genomic_DNA"/>
</dbReference>
<keyword evidence="5 11" id="KW-0812">Transmembrane</keyword>
<reference evidence="14" key="2">
    <citation type="submission" date="2020-04" db="EMBL/GenBank/DDBJ databases">
        <authorList>
            <consortium name="NCBI Genome Project"/>
        </authorList>
    </citation>
    <scope>NUCLEOTIDE SEQUENCE</scope>
    <source>
        <strain evidence="14">CBS 781.70</strain>
    </source>
</reference>
<feature type="transmembrane region" description="Helical" evidence="11">
    <location>
        <begin position="372"/>
        <end position="393"/>
    </location>
</feature>
<dbReference type="SUPFAM" id="SSF103481">
    <property type="entry name" value="Multidrug resistance efflux transporter EmrE"/>
    <property type="match status" value="1"/>
</dbReference>
<accession>A0A6G1GE91</accession>
<feature type="transmembrane region" description="Helical" evidence="11">
    <location>
        <begin position="100"/>
        <end position="120"/>
    </location>
</feature>
<evidence type="ECO:0000256" key="10">
    <source>
        <dbReference type="SAM" id="MobiDB-lite"/>
    </source>
</evidence>
<dbReference type="PANTHER" id="PTHR10778">
    <property type="entry name" value="SOLUTE CARRIER FAMILY 35 MEMBER B"/>
    <property type="match status" value="1"/>
</dbReference>
<evidence type="ECO:0000256" key="7">
    <source>
        <dbReference type="ARBA" id="ARBA00022989"/>
    </source>
</evidence>
<dbReference type="RefSeq" id="XP_033538056.1">
    <property type="nucleotide sequence ID" value="XM_033681688.1"/>
</dbReference>
<evidence type="ECO:0000256" key="8">
    <source>
        <dbReference type="ARBA" id="ARBA00023136"/>
    </source>
</evidence>
<feature type="transmembrane region" description="Helical" evidence="11">
    <location>
        <begin position="132"/>
        <end position="153"/>
    </location>
</feature>
<dbReference type="InterPro" id="IPR013657">
    <property type="entry name" value="SCL35B1-4/HUT1"/>
</dbReference>
<feature type="region of interest" description="Disordered" evidence="10">
    <location>
        <begin position="1"/>
        <end position="56"/>
    </location>
</feature>
<evidence type="ECO:0000256" key="4">
    <source>
        <dbReference type="ARBA" id="ARBA00022597"/>
    </source>
</evidence>
<proteinExistence type="inferred from homology"/>
<feature type="transmembrane region" description="Helical" evidence="11">
    <location>
        <begin position="240"/>
        <end position="267"/>
    </location>
</feature>
<feature type="transmembrane region" description="Helical" evidence="11">
    <location>
        <begin position="193"/>
        <end position="212"/>
    </location>
</feature>
<evidence type="ECO:0000256" key="2">
    <source>
        <dbReference type="ARBA" id="ARBA00010694"/>
    </source>
</evidence>
<keyword evidence="3" id="KW-0813">Transport</keyword>
<feature type="compositionally biased region" description="Basic and acidic residues" evidence="10">
    <location>
        <begin position="41"/>
        <end position="51"/>
    </location>
</feature>
<evidence type="ECO:0000256" key="3">
    <source>
        <dbReference type="ARBA" id="ARBA00022448"/>
    </source>
</evidence>
<feature type="transmembrane region" description="Helical" evidence="11">
    <location>
        <begin position="399"/>
        <end position="418"/>
    </location>
</feature>
<reference evidence="14" key="3">
    <citation type="submission" date="2025-04" db="UniProtKB">
        <authorList>
            <consortium name="RefSeq"/>
        </authorList>
    </citation>
    <scope>IDENTIFICATION</scope>
    <source>
        <strain evidence="14">CBS 781.70</strain>
    </source>
</reference>
<dbReference type="AlphaFoldDB" id="A0A6G1GE91"/>
<evidence type="ECO:0000313" key="14">
    <source>
        <dbReference type="RefSeq" id="XP_033538056.1"/>
    </source>
</evidence>
<dbReference type="OrthoDB" id="1601at2759"/>
<comment type="similarity">
    <text evidence="2">Belongs to the nucleotide-sugar transporter family. SLC35B subfamily.</text>
</comment>
<reference evidence="12 14" key="1">
    <citation type="submission" date="2020-01" db="EMBL/GenBank/DDBJ databases">
        <authorList>
            <consortium name="DOE Joint Genome Institute"/>
            <person name="Haridas S."/>
            <person name="Albert R."/>
            <person name="Binder M."/>
            <person name="Bloem J."/>
            <person name="Labutti K."/>
            <person name="Salamov A."/>
            <person name="Andreopoulos B."/>
            <person name="Baker S.E."/>
            <person name="Barry K."/>
            <person name="Bills G."/>
            <person name="Bluhm B.H."/>
            <person name="Cannon C."/>
            <person name="Castanera R."/>
            <person name="Culley D.E."/>
            <person name="Daum C."/>
            <person name="Ezra D."/>
            <person name="Gonzalez J.B."/>
            <person name="Henrissat B."/>
            <person name="Kuo A."/>
            <person name="Liang C."/>
            <person name="Lipzen A."/>
            <person name="Lutzoni F."/>
            <person name="Magnuson J."/>
            <person name="Mondo S."/>
            <person name="Nolan M."/>
            <person name="Ohm R."/>
            <person name="Pangilinan J."/>
            <person name="Park H.-J."/>
            <person name="Ramirez L."/>
            <person name="Alfaro M."/>
            <person name="Sun H."/>
            <person name="Tritt A."/>
            <person name="Yoshinaga Y."/>
            <person name="Zwiers L.-H."/>
            <person name="Turgeon B.G."/>
            <person name="Goodwin S.B."/>
            <person name="Spatafora J.W."/>
            <person name="Crous P.W."/>
            <person name="Grigoriev I.V."/>
        </authorList>
    </citation>
    <scope>NUCLEOTIDE SEQUENCE</scope>
    <source>
        <strain evidence="12 14">CBS 781.70</strain>
    </source>
</reference>
<keyword evidence="13" id="KW-1185">Reference proteome</keyword>
<dbReference type="Pfam" id="PF08449">
    <property type="entry name" value="UAA"/>
    <property type="match status" value="1"/>
</dbReference>
<feature type="transmembrane region" description="Helical" evidence="11">
    <location>
        <begin position="60"/>
        <end position="80"/>
    </location>
</feature>
<keyword evidence="7 11" id="KW-1133">Transmembrane helix</keyword>
<evidence type="ECO:0000256" key="1">
    <source>
        <dbReference type="ARBA" id="ARBA00004477"/>
    </source>
</evidence>
<keyword evidence="6" id="KW-0256">Endoplasmic reticulum</keyword>
<evidence type="ECO:0000256" key="5">
    <source>
        <dbReference type="ARBA" id="ARBA00022692"/>
    </source>
</evidence>
<evidence type="ECO:0000256" key="6">
    <source>
        <dbReference type="ARBA" id="ARBA00022824"/>
    </source>
</evidence>
<evidence type="ECO:0000256" key="11">
    <source>
        <dbReference type="SAM" id="Phobius"/>
    </source>
</evidence>
<dbReference type="GO" id="GO:0000139">
    <property type="term" value="C:Golgi membrane"/>
    <property type="evidence" value="ECO:0007669"/>
    <property type="project" value="TreeGrafter"/>
</dbReference>
<evidence type="ECO:0000313" key="12">
    <source>
        <dbReference type="EMBL" id="KAF1816425.1"/>
    </source>
</evidence>
<dbReference type="GO" id="GO:0005459">
    <property type="term" value="F:UDP-galactose transmembrane transporter activity"/>
    <property type="evidence" value="ECO:0007669"/>
    <property type="project" value="TreeGrafter"/>
</dbReference>
<evidence type="ECO:0000256" key="9">
    <source>
        <dbReference type="ARBA" id="ARBA00041103"/>
    </source>
</evidence>
<organism evidence="12">
    <name type="scientific">Eremomyces bilateralis CBS 781.70</name>
    <dbReference type="NCBI Taxonomy" id="1392243"/>
    <lineage>
        <taxon>Eukaryota</taxon>
        <taxon>Fungi</taxon>
        <taxon>Dikarya</taxon>
        <taxon>Ascomycota</taxon>
        <taxon>Pezizomycotina</taxon>
        <taxon>Dothideomycetes</taxon>
        <taxon>Dothideomycetes incertae sedis</taxon>
        <taxon>Eremomycetales</taxon>
        <taxon>Eremomycetaceae</taxon>
        <taxon>Eremomyces</taxon>
    </lineage>
</organism>